<dbReference type="Proteomes" id="UP001141434">
    <property type="component" value="Unassembled WGS sequence"/>
</dbReference>
<dbReference type="OrthoDB" id="5418867at2759"/>
<evidence type="ECO:0000256" key="1">
    <source>
        <dbReference type="SAM" id="MobiDB-lite"/>
    </source>
</evidence>
<keyword evidence="3" id="KW-1185">Reference proteome</keyword>
<comment type="caution">
    <text evidence="2">The sequence shown here is derived from an EMBL/GenBank/DDBJ whole genome shotgun (WGS) entry which is preliminary data.</text>
</comment>
<evidence type="ECO:0008006" key="4">
    <source>
        <dbReference type="Google" id="ProtNLM"/>
    </source>
</evidence>
<dbReference type="EMBL" id="JAPMSZ010000001">
    <property type="protein sequence ID" value="KAJ5115296.1"/>
    <property type="molecule type" value="Genomic_DNA"/>
</dbReference>
<reference evidence="2" key="2">
    <citation type="journal article" date="2023" name="IMA Fungus">
        <title>Comparative genomic study of the Penicillium genus elucidates a diverse pangenome and 15 lateral gene transfer events.</title>
        <authorList>
            <person name="Petersen C."/>
            <person name="Sorensen T."/>
            <person name="Nielsen M.R."/>
            <person name="Sondergaard T.E."/>
            <person name="Sorensen J.L."/>
            <person name="Fitzpatrick D.A."/>
            <person name="Frisvad J.C."/>
            <person name="Nielsen K.L."/>
        </authorList>
    </citation>
    <scope>NUCLEOTIDE SEQUENCE</scope>
    <source>
        <strain evidence="2">IBT 34128</strain>
    </source>
</reference>
<dbReference type="RefSeq" id="XP_056516487.1">
    <property type="nucleotide sequence ID" value="XM_056651637.1"/>
</dbReference>
<accession>A0A9W9GAW9</accession>
<evidence type="ECO:0000313" key="3">
    <source>
        <dbReference type="Proteomes" id="UP001141434"/>
    </source>
</evidence>
<organism evidence="2 3">
    <name type="scientific">Penicillium alfredii</name>
    <dbReference type="NCBI Taxonomy" id="1506179"/>
    <lineage>
        <taxon>Eukaryota</taxon>
        <taxon>Fungi</taxon>
        <taxon>Dikarya</taxon>
        <taxon>Ascomycota</taxon>
        <taxon>Pezizomycotina</taxon>
        <taxon>Eurotiomycetes</taxon>
        <taxon>Eurotiomycetidae</taxon>
        <taxon>Eurotiales</taxon>
        <taxon>Aspergillaceae</taxon>
        <taxon>Penicillium</taxon>
    </lineage>
</organism>
<name>A0A9W9GAW9_9EURO</name>
<dbReference type="AlphaFoldDB" id="A0A9W9GAW9"/>
<feature type="compositionally biased region" description="Polar residues" evidence="1">
    <location>
        <begin position="102"/>
        <end position="124"/>
    </location>
</feature>
<sequence>MTKDTAPVSPKMSQVWDRTADAKLLAAIIETNPNPIDFNAVAAYMGDGRTPNALRHRVIRIKESAKGGDMDSTPKGPPAATPAKRKRGTATKVTKPKGKANSKANSKTTQAQAGATSTIDNNDTAMAEGLAQDEDEVSNMKLKTETSDNEYVPPTAEDNSTD</sequence>
<evidence type="ECO:0000313" key="2">
    <source>
        <dbReference type="EMBL" id="KAJ5115296.1"/>
    </source>
</evidence>
<feature type="compositionally biased region" description="Basic residues" evidence="1">
    <location>
        <begin position="83"/>
        <end position="100"/>
    </location>
</feature>
<gene>
    <name evidence="2" type="ORF">NUU61_001055</name>
</gene>
<dbReference type="GeneID" id="81390805"/>
<protein>
    <recommendedName>
        <fullName evidence="4">AT hook motif protein</fullName>
    </recommendedName>
</protein>
<proteinExistence type="predicted"/>
<reference evidence="2" key="1">
    <citation type="submission" date="2022-11" db="EMBL/GenBank/DDBJ databases">
        <authorList>
            <person name="Petersen C."/>
        </authorList>
    </citation>
    <scope>NUCLEOTIDE SEQUENCE</scope>
    <source>
        <strain evidence="2">IBT 34128</strain>
    </source>
</reference>
<feature type="region of interest" description="Disordered" evidence="1">
    <location>
        <begin position="61"/>
        <end position="162"/>
    </location>
</feature>